<evidence type="ECO:0000313" key="3">
    <source>
        <dbReference type="EMBL" id="GAH80396.1"/>
    </source>
</evidence>
<dbReference type="PROSITE" id="PS51898">
    <property type="entry name" value="TYR_RECOMBINASE"/>
    <property type="match status" value="1"/>
</dbReference>
<feature type="non-terminal residue" evidence="3">
    <location>
        <position position="1"/>
    </location>
</feature>
<evidence type="ECO:0000259" key="2">
    <source>
        <dbReference type="PROSITE" id="PS51898"/>
    </source>
</evidence>
<comment type="caution">
    <text evidence="3">The sequence shown here is derived from an EMBL/GenBank/DDBJ whole genome shotgun (WGS) entry which is preliminary data.</text>
</comment>
<protein>
    <recommendedName>
        <fullName evidence="2">Tyr recombinase domain-containing protein</fullName>
    </recommendedName>
</protein>
<dbReference type="InterPro" id="IPR002104">
    <property type="entry name" value="Integrase_catalytic"/>
</dbReference>
<dbReference type="AlphaFoldDB" id="X1IDA3"/>
<dbReference type="EMBL" id="BARU01035416">
    <property type="protein sequence ID" value="GAH80396.1"/>
    <property type="molecule type" value="Genomic_DNA"/>
</dbReference>
<dbReference type="SUPFAM" id="SSF56349">
    <property type="entry name" value="DNA breaking-rejoining enzymes"/>
    <property type="match status" value="1"/>
</dbReference>
<sequence>VNGVQRALRVAVLESGVQKRATIHTLRHSWATHMLEAGVNLRVIQMCLGHSSIKTTTIYTHLTRKAEVPAIEAINQVLDEMEW</sequence>
<dbReference type="PANTHER" id="PTHR30349">
    <property type="entry name" value="PHAGE INTEGRASE-RELATED"/>
    <property type="match status" value="1"/>
</dbReference>
<keyword evidence="1" id="KW-0233">DNA recombination</keyword>
<organism evidence="3">
    <name type="scientific">marine sediment metagenome</name>
    <dbReference type="NCBI Taxonomy" id="412755"/>
    <lineage>
        <taxon>unclassified sequences</taxon>
        <taxon>metagenomes</taxon>
        <taxon>ecological metagenomes</taxon>
    </lineage>
</organism>
<dbReference type="InterPro" id="IPR050090">
    <property type="entry name" value="Tyrosine_recombinase_XerCD"/>
</dbReference>
<name>X1IDA3_9ZZZZ</name>
<evidence type="ECO:0000256" key="1">
    <source>
        <dbReference type="ARBA" id="ARBA00023172"/>
    </source>
</evidence>
<reference evidence="3" key="1">
    <citation type="journal article" date="2014" name="Front. Microbiol.">
        <title>High frequency of phylogenetically diverse reductive dehalogenase-homologous genes in deep subseafloor sedimentary metagenomes.</title>
        <authorList>
            <person name="Kawai M."/>
            <person name="Futagami T."/>
            <person name="Toyoda A."/>
            <person name="Takaki Y."/>
            <person name="Nishi S."/>
            <person name="Hori S."/>
            <person name="Arai W."/>
            <person name="Tsubouchi T."/>
            <person name="Morono Y."/>
            <person name="Uchiyama I."/>
            <person name="Ito T."/>
            <person name="Fujiyama A."/>
            <person name="Inagaki F."/>
            <person name="Takami H."/>
        </authorList>
    </citation>
    <scope>NUCLEOTIDE SEQUENCE</scope>
    <source>
        <strain evidence="3">Expedition CK06-06</strain>
    </source>
</reference>
<dbReference type="InterPro" id="IPR011010">
    <property type="entry name" value="DNA_brk_join_enz"/>
</dbReference>
<gene>
    <name evidence="3" type="ORF">S03H2_55453</name>
</gene>
<dbReference type="GO" id="GO:0003677">
    <property type="term" value="F:DNA binding"/>
    <property type="evidence" value="ECO:0007669"/>
    <property type="project" value="InterPro"/>
</dbReference>
<accession>X1IDA3</accession>
<feature type="domain" description="Tyr recombinase" evidence="2">
    <location>
        <begin position="1"/>
        <end position="73"/>
    </location>
</feature>
<dbReference type="GO" id="GO:0015074">
    <property type="term" value="P:DNA integration"/>
    <property type="evidence" value="ECO:0007669"/>
    <property type="project" value="InterPro"/>
</dbReference>
<dbReference type="PANTHER" id="PTHR30349:SF64">
    <property type="entry name" value="PROPHAGE INTEGRASE INTD-RELATED"/>
    <property type="match status" value="1"/>
</dbReference>
<dbReference type="GO" id="GO:0006310">
    <property type="term" value="P:DNA recombination"/>
    <property type="evidence" value="ECO:0007669"/>
    <property type="project" value="UniProtKB-KW"/>
</dbReference>
<dbReference type="Gene3D" id="1.10.443.10">
    <property type="entry name" value="Intergrase catalytic core"/>
    <property type="match status" value="1"/>
</dbReference>
<dbReference type="InterPro" id="IPR013762">
    <property type="entry name" value="Integrase-like_cat_sf"/>
</dbReference>
<dbReference type="Pfam" id="PF00589">
    <property type="entry name" value="Phage_integrase"/>
    <property type="match status" value="1"/>
</dbReference>
<proteinExistence type="predicted"/>